<dbReference type="Pfam" id="PF09758">
    <property type="entry name" value="FPL"/>
    <property type="match status" value="1"/>
</dbReference>
<dbReference type="GO" id="GO:0005794">
    <property type="term" value="C:Golgi apparatus"/>
    <property type="evidence" value="ECO:0007669"/>
    <property type="project" value="TreeGrafter"/>
</dbReference>
<dbReference type="InterPro" id="IPR019155">
    <property type="entry name" value="CLEC16A/TT9_N"/>
</dbReference>
<dbReference type="eggNOG" id="KOG2219">
    <property type="taxonomic scope" value="Eukaryota"/>
</dbReference>
<dbReference type="RefSeq" id="XP_005650073.1">
    <property type="nucleotide sequence ID" value="XM_005650016.1"/>
</dbReference>
<dbReference type="GeneID" id="17043531"/>
<evidence type="ECO:0000256" key="1">
    <source>
        <dbReference type="ARBA" id="ARBA00023006"/>
    </source>
</evidence>
<keyword evidence="1" id="KW-0072">Autophagy</keyword>
<dbReference type="GO" id="GO:1901096">
    <property type="term" value="P:regulation of autophagosome maturation"/>
    <property type="evidence" value="ECO:0007669"/>
    <property type="project" value="TreeGrafter"/>
</dbReference>
<evidence type="ECO:0000259" key="2">
    <source>
        <dbReference type="Pfam" id="PF09758"/>
    </source>
</evidence>
<dbReference type="STRING" id="574566.I0Z4G0"/>
<dbReference type="KEGG" id="csl:COCSUDRAFT_9576"/>
<dbReference type="GO" id="GO:0007034">
    <property type="term" value="P:vacuolar transport"/>
    <property type="evidence" value="ECO:0007669"/>
    <property type="project" value="TreeGrafter"/>
</dbReference>
<protein>
    <recommendedName>
        <fullName evidence="2">FPL domain-containing protein</fullName>
    </recommendedName>
</protein>
<dbReference type="PANTHER" id="PTHR21481">
    <property type="entry name" value="PROTEIN CLEC16A"/>
    <property type="match status" value="1"/>
</dbReference>
<gene>
    <name evidence="3" type="ORF">COCSUDRAFT_9576</name>
</gene>
<sequence length="111" mass="13054">ETFRSIAELMIWGDQHDPRYFDYFAENNLLHHFTNFLEHADNRKGDIAKQVLQTLSILIQNIRSTTAIFYLFSNNLVNEIVAMRFDFEDDEVLGYFINLLKTISLKFNAST</sequence>
<evidence type="ECO:0000313" key="4">
    <source>
        <dbReference type="Proteomes" id="UP000007264"/>
    </source>
</evidence>
<comment type="caution">
    <text evidence="3">The sequence shown here is derived from an EMBL/GenBank/DDBJ whole genome shotgun (WGS) entry which is preliminary data.</text>
</comment>
<evidence type="ECO:0000313" key="3">
    <source>
        <dbReference type="EMBL" id="EIE25529.1"/>
    </source>
</evidence>
<feature type="domain" description="FPL" evidence="2">
    <location>
        <begin position="4"/>
        <end position="111"/>
    </location>
</feature>
<dbReference type="Proteomes" id="UP000007264">
    <property type="component" value="Unassembled WGS sequence"/>
</dbReference>
<dbReference type="GO" id="GO:0005770">
    <property type="term" value="C:late endosome"/>
    <property type="evidence" value="ECO:0007669"/>
    <property type="project" value="TreeGrafter"/>
</dbReference>
<dbReference type="PANTHER" id="PTHR21481:SF0">
    <property type="entry name" value="PROTEIN CLEC16A"/>
    <property type="match status" value="1"/>
</dbReference>
<accession>I0Z4G0</accession>
<dbReference type="EMBL" id="AGSI01000004">
    <property type="protein sequence ID" value="EIE25529.1"/>
    <property type="molecule type" value="Genomic_DNA"/>
</dbReference>
<feature type="non-terminal residue" evidence="3">
    <location>
        <position position="1"/>
    </location>
</feature>
<dbReference type="GO" id="GO:0016197">
    <property type="term" value="P:endosomal transport"/>
    <property type="evidence" value="ECO:0007669"/>
    <property type="project" value="TreeGrafter"/>
</dbReference>
<dbReference type="InterPro" id="IPR039272">
    <property type="entry name" value="CLEC16A/TT9"/>
</dbReference>
<organism evidence="3 4">
    <name type="scientific">Coccomyxa subellipsoidea (strain C-169)</name>
    <name type="common">Green microalga</name>
    <dbReference type="NCBI Taxonomy" id="574566"/>
    <lineage>
        <taxon>Eukaryota</taxon>
        <taxon>Viridiplantae</taxon>
        <taxon>Chlorophyta</taxon>
        <taxon>core chlorophytes</taxon>
        <taxon>Trebouxiophyceae</taxon>
        <taxon>Trebouxiophyceae incertae sedis</taxon>
        <taxon>Coccomyxaceae</taxon>
        <taxon>Coccomyxa</taxon>
        <taxon>Coccomyxa subellipsoidea</taxon>
    </lineage>
</organism>
<feature type="non-terminal residue" evidence="3">
    <location>
        <position position="111"/>
    </location>
</feature>
<keyword evidence="4" id="KW-1185">Reference proteome</keyword>
<name>I0Z4G0_COCSC</name>
<reference evidence="3 4" key="1">
    <citation type="journal article" date="2012" name="Genome Biol.">
        <title>The genome of the polar eukaryotic microalga coccomyxa subellipsoidea reveals traits of cold adaptation.</title>
        <authorList>
            <person name="Blanc G."/>
            <person name="Agarkova I."/>
            <person name="Grimwood J."/>
            <person name="Kuo A."/>
            <person name="Brueggeman A."/>
            <person name="Dunigan D."/>
            <person name="Gurnon J."/>
            <person name="Ladunga I."/>
            <person name="Lindquist E."/>
            <person name="Lucas S."/>
            <person name="Pangilinan J."/>
            <person name="Proschold T."/>
            <person name="Salamov A."/>
            <person name="Schmutz J."/>
            <person name="Weeks D."/>
            <person name="Yamada T."/>
            <person name="Claverie J.M."/>
            <person name="Grigoriev I."/>
            <person name="Van Etten J."/>
            <person name="Lomsadze A."/>
            <person name="Borodovsky M."/>
        </authorList>
    </citation>
    <scope>NUCLEOTIDE SEQUENCE [LARGE SCALE GENOMIC DNA]</scope>
    <source>
        <strain evidence="3 4">C-169</strain>
    </source>
</reference>
<dbReference type="GO" id="GO:0006914">
    <property type="term" value="P:autophagy"/>
    <property type="evidence" value="ECO:0007669"/>
    <property type="project" value="UniProtKB-KW"/>
</dbReference>
<proteinExistence type="predicted"/>
<dbReference type="AlphaFoldDB" id="I0Z4G0"/>
<dbReference type="OrthoDB" id="294052at2759"/>